<dbReference type="SMART" id="SM00854">
    <property type="entry name" value="PGA_cap"/>
    <property type="match status" value="1"/>
</dbReference>
<reference evidence="6" key="1">
    <citation type="submission" date="2015-10" db="EMBL/GenBank/DDBJ databases">
        <title>Genome of Paenibacillus bovis sp. nov.</title>
        <authorList>
            <person name="Wu Z."/>
            <person name="Gao C."/>
            <person name="Liu Z."/>
            <person name="Zheng H."/>
        </authorList>
    </citation>
    <scope>NUCLEOTIDE SEQUENCE [LARGE SCALE GENOMIC DNA]</scope>
    <source>
        <strain evidence="6">BD3526</strain>
    </source>
</reference>
<dbReference type="Gene3D" id="3.60.21.10">
    <property type="match status" value="1"/>
</dbReference>
<feature type="compositionally biased region" description="Polar residues" evidence="2">
    <location>
        <begin position="93"/>
        <end position="102"/>
    </location>
</feature>
<comment type="similarity">
    <text evidence="1">Belongs to the CapA family.</text>
</comment>
<evidence type="ECO:0000256" key="3">
    <source>
        <dbReference type="SAM" id="Phobius"/>
    </source>
</evidence>
<dbReference type="CDD" id="cd07381">
    <property type="entry name" value="MPP_CapA"/>
    <property type="match status" value="1"/>
</dbReference>
<dbReference type="STRING" id="1616788.AR543_10285"/>
<keyword evidence="3" id="KW-0812">Transmembrane</keyword>
<dbReference type="EMBL" id="CP013023">
    <property type="protein sequence ID" value="ANF96353.1"/>
    <property type="molecule type" value="Genomic_DNA"/>
</dbReference>
<organism evidence="5 6">
    <name type="scientific">Paenibacillus bovis</name>
    <dbReference type="NCBI Taxonomy" id="1616788"/>
    <lineage>
        <taxon>Bacteria</taxon>
        <taxon>Bacillati</taxon>
        <taxon>Bacillota</taxon>
        <taxon>Bacilli</taxon>
        <taxon>Bacillales</taxon>
        <taxon>Paenibacillaceae</taxon>
        <taxon>Paenibacillus</taxon>
    </lineage>
</organism>
<evidence type="ECO:0000313" key="6">
    <source>
        <dbReference type="Proteomes" id="UP000078148"/>
    </source>
</evidence>
<dbReference type="AlphaFoldDB" id="A0A172ZFR6"/>
<dbReference type="Proteomes" id="UP000078148">
    <property type="component" value="Chromosome"/>
</dbReference>
<name>A0A172ZFR6_9BACL</name>
<dbReference type="InterPro" id="IPR029052">
    <property type="entry name" value="Metallo-depent_PP-like"/>
</dbReference>
<feature type="region of interest" description="Disordered" evidence="2">
    <location>
        <begin position="59"/>
        <end position="177"/>
    </location>
</feature>
<keyword evidence="3" id="KW-1133">Transmembrane helix</keyword>
<dbReference type="Pfam" id="PF09587">
    <property type="entry name" value="PGA_cap"/>
    <property type="match status" value="1"/>
</dbReference>
<accession>A0A172ZFR6</accession>
<feature type="transmembrane region" description="Helical" evidence="3">
    <location>
        <begin position="26"/>
        <end position="46"/>
    </location>
</feature>
<evidence type="ECO:0000256" key="2">
    <source>
        <dbReference type="SAM" id="MobiDB-lite"/>
    </source>
</evidence>
<sequence length="487" mass="52413">MYTTRSEQSRQHRLDAKRRRRRRIRLWIMLNTGIALAIVLVGAYYLHVVQPQEQQTAAIASAAEQSAHLPESPEPSDSPAAKDEPSATEDENSQSGSDSVNKQEVPEASQDSTEESPIQSKEQSGSSGEHATGTKKVPTTETDPVQNDAAKAQPDQLSADPSADLQPATPAGSSGQTVTMNFGGDVMFSGKVGELLAQKGYDYPYEYVRKLFASDDLSVVNLETPVTDSATTAADKTYAFKSSPEALSHMAAAGIDAVNLANNHILDQGITGLQDTIRQLDSSGIAYVGAGNDSKRAYEPVYFQRKGIRIALLGFSRVIPEAGWNAGTNQPGVATAYDATAAEAAIREAHSQADIVVVIAHWGIERSDTTIAHQNDLAHRFVDAGADLVIGGHPHVLQGLEQYKGKWIAYSTGNFIFTHSLTEKTWDTAVFQAKCTVRGDCSMQVIPYTANLGQPVPMAEEQGQALLRRLQTLSGTIQFDIKGNAIS</sequence>
<reference evidence="5 6" key="2">
    <citation type="journal article" date="2016" name="Int. J. Syst. Evol. Microbiol.">
        <title>Paenibacillus bovis sp. nov., isolated from raw yak (Bos grunniens) milk.</title>
        <authorList>
            <person name="Gao C."/>
            <person name="Han J."/>
            <person name="Liu Z."/>
            <person name="Xu X."/>
            <person name="Hang F."/>
            <person name="Wu Z."/>
        </authorList>
    </citation>
    <scope>NUCLEOTIDE SEQUENCE [LARGE SCALE GENOMIC DNA]</scope>
    <source>
        <strain evidence="5 6">BD3526</strain>
    </source>
</reference>
<dbReference type="SUPFAM" id="SSF56300">
    <property type="entry name" value="Metallo-dependent phosphatases"/>
    <property type="match status" value="1"/>
</dbReference>
<gene>
    <name evidence="5" type="ORF">AR543_10285</name>
</gene>
<dbReference type="InterPro" id="IPR052169">
    <property type="entry name" value="CW_Biosynth-Accessory"/>
</dbReference>
<dbReference type="InterPro" id="IPR019079">
    <property type="entry name" value="Capsule_synth_CapA"/>
</dbReference>
<dbReference type="KEGG" id="pbv:AR543_10285"/>
<evidence type="ECO:0000259" key="4">
    <source>
        <dbReference type="SMART" id="SM00854"/>
    </source>
</evidence>
<feature type="compositionally biased region" description="Polar residues" evidence="2">
    <location>
        <begin position="109"/>
        <end position="129"/>
    </location>
</feature>
<protein>
    <recommendedName>
        <fullName evidence="4">Capsule synthesis protein CapA domain-containing protein</fullName>
    </recommendedName>
</protein>
<evidence type="ECO:0000256" key="1">
    <source>
        <dbReference type="ARBA" id="ARBA00005662"/>
    </source>
</evidence>
<dbReference type="OrthoDB" id="9810906at2"/>
<keyword evidence="6" id="KW-1185">Reference proteome</keyword>
<dbReference type="PANTHER" id="PTHR33393">
    <property type="entry name" value="POLYGLUTAMINE SYNTHESIS ACCESSORY PROTEIN RV0574C-RELATED"/>
    <property type="match status" value="1"/>
</dbReference>
<proteinExistence type="inferred from homology"/>
<dbReference type="RefSeq" id="WP_060534136.1">
    <property type="nucleotide sequence ID" value="NZ_CP013023.1"/>
</dbReference>
<evidence type="ECO:0000313" key="5">
    <source>
        <dbReference type="EMBL" id="ANF96353.1"/>
    </source>
</evidence>
<dbReference type="PANTHER" id="PTHR33393:SF13">
    <property type="entry name" value="PGA BIOSYNTHESIS PROTEIN CAPA"/>
    <property type="match status" value="1"/>
</dbReference>
<feature type="domain" description="Capsule synthesis protein CapA" evidence="4">
    <location>
        <begin position="179"/>
        <end position="419"/>
    </location>
</feature>
<keyword evidence="3" id="KW-0472">Membrane</keyword>